<proteinExistence type="predicted"/>
<organism evidence="1">
    <name type="scientific">marine metagenome</name>
    <dbReference type="NCBI Taxonomy" id="408172"/>
    <lineage>
        <taxon>unclassified sequences</taxon>
        <taxon>metagenomes</taxon>
        <taxon>ecological metagenomes</taxon>
    </lineage>
</organism>
<protein>
    <recommendedName>
        <fullName evidence="2">DegT/DnrJ/EryC1/StrS aminotransferase family protein</fullName>
    </recommendedName>
</protein>
<dbReference type="GO" id="GO:0008483">
    <property type="term" value="F:transaminase activity"/>
    <property type="evidence" value="ECO:0007669"/>
    <property type="project" value="TreeGrafter"/>
</dbReference>
<dbReference type="AlphaFoldDB" id="A0A382NIK1"/>
<dbReference type="EMBL" id="UINC01100738">
    <property type="protein sequence ID" value="SVC61029.1"/>
    <property type="molecule type" value="Genomic_DNA"/>
</dbReference>
<dbReference type="CDD" id="cd00616">
    <property type="entry name" value="AHBA_syn"/>
    <property type="match status" value="1"/>
</dbReference>
<dbReference type="InterPro" id="IPR000653">
    <property type="entry name" value="DegT/StrS_aminotransferase"/>
</dbReference>
<evidence type="ECO:0000313" key="1">
    <source>
        <dbReference type="EMBL" id="SVC61029.1"/>
    </source>
</evidence>
<dbReference type="InterPro" id="IPR015421">
    <property type="entry name" value="PyrdxlP-dep_Trfase_major"/>
</dbReference>
<evidence type="ECO:0008006" key="2">
    <source>
        <dbReference type="Google" id="ProtNLM"/>
    </source>
</evidence>
<dbReference type="Pfam" id="PF01041">
    <property type="entry name" value="DegT_DnrJ_EryC1"/>
    <property type="match status" value="1"/>
</dbReference>
<dbReference type="SUPFAM" id="SSF53383">
    <property type="entry name" value="PLP-dependent transferases"/>
    <property type="match status" value="1"/>
</dbReference>
<sequence>MPGFEIFGKEEQQAINDLFDKNGGILFAHAFDSIRNGIYRVREYETAFAKRMDTQYAQAVSSGTAALKVGLKALGIQRGDEVITQSFTFIATVEAILETGAIPIVVDVDETLNICPKSLEAAITDKTRAIIPVHMMGTAAEMDSVMDISKRYKLKVLEDTAQACGGSYKGKILGTIGHIGAFSTDAGKTMTTGEGGMVVTADENLFIRARSYHDHGHEYSATQGRAEEKALLSGFNFRMTELQGAIGLVQLSKLEKILEKQKQNKR</sequence>
<feature type="non-terminal residue" evidence="1">
    <location>
        <position position="266"/>
    </location>
</feature>
<dbReference type="PANTHER" id="PTHR30244:SF34">
    <property type="entry name" value="DTDP-4-AMINO-4,6-DIDEOXYGALACTOSE TRANSAMINASE"/>
    <property type="match status" value="1"/>
</dbReference>
<gene>
    <name evidence="1" type="ORF">METZ01_LOCUS313883</name>
</gene>
<dbReference type="GO" id="GO:0030170">
    <property type="term" value="F:pyridoxal phosphate binding"/>
    <property type="evidence" value="ECO:0007669"/>
    <property type="project" value="TreeGrafter"/>
</dbReference>
<dbReference type="GO" id="GO:0000271">
    <property type="term" value="P:polysaccharide biosynthetic process"/>
    <property type="evidence" value="ECO:0007669"/>
    <property type="project" value="TreeGrafter"/>
</dbReference>
<dbReference type="InterPro" id="IPR015424">
    <property type="entry name" value="PyrdxlP-dep_Trfase"/>
</dbReference>
<name>A0A382NIK1_9ZZZZ</name>
<dbReference type="PANTHER" id="PTHR30244">
    <property type="entry name" value="TRANSAMINASE"/>
    <property type="match status" value="1"/>
</dbReference>
<accession>A0A382NIK1</accession>
<dbReference type="Gene3D" id="3.40.640.10">
    <property type="entry name" value="Type I PLP-dependent aspartate aminotransferase-like (Major domain)"/>
    <property type="match status" value="1"/>
</dbReference>
<reference evidence="1" key="1">
    <citation type="submission" date="2018-05" db="EMBL/GenBank/DDBJ databases">
        <authorList>
            <person name="Lanie J.A."/>
            <person name="Ng W.-L."/>
            <person name="Kazmierczak K.M."/>
            <person name="Andrzejewski T.M."/>
            <person name="Davidsen T.M."/>
            <person name="Wayne K.J."/>
            <person name="Tettelin H."/>
            <person name="Glass J.I."/>
            <person name="Rusch D."/>
            <person name="Podicherti R."/>
            <person name="Tsui H.-C.T."/>
            <person name="Winkler M.E."/>
        </authorList>
    </citation>
    <scope>NUCLEOTIDE SEQUENCE</scope>
</reference>